<protein>
    <submittedName>
        <fullName evidence="1">Uncharacterized protein</fullName>
    </submittedName>
</protein>
<comment type="caution">
    <text evidence="1">The sequence shown here is derived from an EMBL/GenBank/DDBJ whole genome shotgun (WGS) entry which is preliminary data.</text>
</comment>
<reference evidence="1 2" key="1">
    <citation type="submission" date="2018-01" db="EMBL/GenBank/DDBJ databases">
        <title>Genome sequence of the PGP bacterium Paenibacillus illinoisensis E3.</title>
        <authorList>
            <person name="Rolli E."/>
            <person name="Marasco R."/>
            <person name="Bessem C."/>
            <person name="Michoud G."/>
            <person name="Gaiarsa S."/>
            <person name="Borin S."/>
            <person name="Daffonchio D."/>
        </authorList>
    </citation>
    <scope>NUCLEOTIDE SEQUENCE [LARGE SCALE GENOMIC DNA]</scope>
    <source>
        <strain evidence="1 2">E3</strain>
    </source>
</reference>
<dbReference type="EMBL" id="PRLG01000028">
    <property type="protein sequence ID" value="PYY26951.1"/>
    <property type="molecule type" value="Genomic_DNA"/>
</dbReference>
<proteinExistence type="predicted"/>
<gene>
    <name evidence="1" type="ORF">PIL02S_05127</name>
</gene>
<sequence length="341" mass="39218">MSEPWTASMSGVPWNAAKMDNAVKQLRNRATISFVVGADVMEDVAELDKRVFSKRPDLILKITNVEEKGQYTEEFLKIIAELKYVKALELVLKQKQDLNVLGALQRLEFLNIRAAKTQNLEFIRQYKQLQYLSLSGKFDELAPIEDCIRLSTLVLNCTIETLDFVVDLPFIEYLAIDNGALNGPLDVLADSNIRMLRLSSVRNLTHIDELSALYHLEFLHLSLPKVERLCDFSGMKNLRQLELDFMKSLQYIDNLWTTEHLEVLVLKEIHKGIKAEAFERLTDMPSLRQVDFRFIDQGKGRIAAMRKHMIDAGKEHLLYENIPEEQRISSTALVHLSKILM</sequence>
<dbReference type="AlphaFoldDB" id="A0A2W0CTC6"/>
<accession>A0A2W0CTC6</accession>
<dbReference type="InterPro" id="IPR032675">
    <property type="entry name" value="LRR_dom_sf"/>
</dbReference>
<dbReference type="Gene3D" id="3.80.10.10">
    <property type="entry name" value="Ribonuclease Inhibitor"/>
    <property type="match status" value="1"/>
</dbReference>
<evidence type="ECO:0000313" key="1">
    <source>
        <dbReference type="EMBL" id="PYY26951.1"/>
    </source>
</evidence>
<dbReference type="OrthoDB" id="2644439at2"/>
<organism evidence="1 2">
    <name type="scientific">Paenibacillus illinoisensis</name>
    <dbReference type="NCBI Taxonomy" id="59845"/>
    <lineage>
        <taxon>Bacteria</taxon>
        <taxon>Bacillati</taxon>
        <taxon>Bacillota</taxon>
        <taxon>Bacilli</taxon>
        <taxon>Bacillales</taxon>
        <taxon>Paenibacillaceae</taxon>
        <taxon>Paenibacillus</taxon>
    </lineage>
</organism>
<dbReference type="RefSeq" id="WP_110821919.1">
    <property type="nucleotide sequence ID" value="NZ_PRLG01000028.1"/>
</dbReference>
<evidence type="ECO:0000313" key="2">
    <source>
        <dbReference type="Proteomes" id="UP000247459"/>
    </source>
</evidence>
<name>A0A2W0CTC6_9BACL</name>
<dbReference type="Proteomes" id="UP000247459">
    <property type="component" value="Unassembled WGS sequence"/>
</dbReference>
<dbReference type="SUPFAM" id="SSF52058">
    <property type="entry name" value="L domain-like"/>
    <property type="match status" value="1"/>
</dbReference>